<keyword evidence="2" id="KW-1133">Transmembrane helix</keyword>
<evidence type="ECO:0000313" key="4">
    <source>
        <dbReference type="Proteomes" id="UP000030689"/>
    </source>
</evidence>
<feature type="transmembrane region" description="Helical" evidence="2">
    <location>
        <begin position="6"/>
        <end position="26"/>
    </location>
</feature>
<evidence type="ECO:0000256" key="1">
    <source>
        <dbReference type="SAM" id="MobiDB-lite"/>
    </source>
</evidence>
<dbReference type="Proteomes" id="UP000030689">
    <property type="component" value="Unassembled WGS sequence"/>
</dbReference>
<dbReference type="PANTHER" id="PTHR34268:SF8">
    <property type="entry name" value="FAE DOMAIN-CONTAINING PROTEIN"/>
    <property type="match status" value="1"/>
</dbReference>
<evidence type="ECO:0000313" key="3">
    <source>
        <dbReference type="EMBL" id="ESQ51781.1"/>
    </source>
</evidence>
<dbReference type="eggNOG" id="ENOG502S84Q">
    <property type="taxonomic scope" value="Eukaryota"/>
</dbReference>
<gene>
    <name evidence="3" type="ORF">EUTSA_v10017532mg</name>
</gene>
<evidence type="ECO:0000256" key="2">
    <source>
        <dbReference type="SAM" id="Phobius"/>
    </source>
</evidence>
<name>V4NXX1_EUTSA</name>
<feature type="compositionally biased region" description="Low complexity" evidence="1">
    <location>
        <begin position="70"/>
        <end position="102"/>
    </location>
</feature>
<keyword evidence="4" id="KW-1185">Reference proteome</keyword>
<feature type="region of interest" description="Disordered" evidence="1">
    <location>
        <begin position="64"/>
        <end position="102"/>
    </location>
</feature>
<dbReference type="PANTHER" id="PTHR34268">
    <property type="entry name" value="OS01G0321850 PROTEIN"/>
    <property type="match status" value="1"/>
</dbReference>
<dbReference type="Gramene" id="ESQ51781">
    <property type="protein sequence ID" value="ESQ51781"/>
    <property type="gene ID" value="EUTSA_v10017532mg"/>
</dbReference>
<dbReference type="OrthoDB" id="999321at2759"/>
<sequence>MEGGLGTMLIKLVLFALIQGLVYLILSKSSKVFSKSNSLKRAYSFRPARSLSIRRFLAALQDMPAGGEMSPSSNYSSSPSSLPSPSSQDEAATTTATSSSPS</sequence>
<dbReference type="EMBL" id="KI517385">
    <property type="protein sequence ID" value="ESQ51781.1"/>
    <property type="molecule type" value="Genomic_DNA"/>
</dbReference>
<reference evidence="3 4" key="1">
    <citation type="journal article" date="2013" name="Front. Plant Sci.">
        <title>The Reference Genome of the Halophytic Plant Eutrema salsugineum.</title>
        <authorList>
            <person name="Yang R."/>
            <person name="Jarvis D.E."/>
            <person name="Chen H."/>
            <person name="Beilstein M.A."/>
            <person name="Grimwood J."/>
            <person name="Jenkins J."/>
            <person name="Shu S."/>
            <person name="Prochnik S."/>
            <person name="Xin M."/>
            <person name="Ma C."/>
            <person name="Schmutz J."/>
            <person name="Wing R.A."/>
            <person name="Mitchell-Olds T."/>
            <person name="Schumaker K.S."/>
            <person name="Wang X."/>
        </authorList>
    </citation>
    <scope>NUCLEOTIDE SEQUENCE [LARGE SCALE GENOMIC DNA]</scope>
</reference>
<proteinExistence type="predicted"/>
<protein>
    <submittedName>
        <fullName evidence="3">Uncharacterized protein</fullName>
    </submittedName>
</protein>
<dbReference type="OMA" id="YVICIST"/>
<keyword evidence="2" id="KW-0812">Transmembrane</keyword>
<dbReference type="KEGG" id="eus:EUTSA_v10017532mg"/>
<dbReference type="STRING" id="72664.V4NXX1"/>
<keyword evidence="2" id="KW-0472">Membrane</keyword>
<organism evidence="3 4">
    <name type="scientific">Eutrema salsugineum</name>
    <name type="common">Saltwater cress</name>
    <name type="synonym">Sisymbrium salsugineum</name>
    <dbReference type="NCBI Taxonomy" id="72664"/>
    <lineage>
        <taxon>Eukaryota</taxon>
        <taxon>Viridiplantae</taxon>
        <taxon>Streptophyta</taxon>
        <taxon>Embryophyta</taxon>
        <taxon>Tracheophyta</taxon>
        <taxon>Spermatophyta</taxon>
        <taxon>Magnoliopsida</taxon>
        <taxon>eudicotyledons</taxon>
        <taxon>Gunneridae</taxon>
        <taxon>Pentapetalae</taxon>
        <taxon>rosids</taxon>
        <taxon>malvids</taxon>
        <taxon>Brassicales</taxon>
        <taxon>Brassicaceae</taxon>
        <taxon>Eutremeae</taxon>
        <taxon>Eutrema</taxon>
    </lineage>
</organism>
<accession>V4NXX1</accession>
<dbReference type="AlphaFoldDB" id="V4NXX1"/>